<dbReference type="AlphaFoldDB" id="A0A2T7BEJ6"/>
<evidence type="ECO:0000313" key="2">
    <source>
        <dbReference type="EMBL" id="PUZ23507.1"/>
    </source>
</evidence>
<keyword evidence="3" id="KW-1185">Reference proteome</keyword>
<evidence type="ECO:0000313" key="3">
    <source>
        <dbReference type="Proteomes" id="UP000244450"/>
    </source>
</evidence>
<accession>A0A2T7BEJ6</accession>
<dbReference type="InterPro" id="IPR006626">
    <property type="entry name" value="PbH1"/>
</dbReference>
<dbReference type="Pfam" id="PF05048">
    <property type="entry name" value="NosD"/>
    <property type="match status" value="2"/>
</dbReference>
<evidence type="ECO:0000259" key="1">
    <source>
        <dbReference type="SMART" id="SM00722"/>
    </source>
</evidence>
<feature type="domain" description="Carbohydrate-binding/sugar hydrolysis" evidence="1">
    <location>
        <begin position="33"/>
        <end position="172"/>
    </location>
</feature>
<feature type="domain" description="Carbohydrate-binding/sugar hydrolysis" evidence="1">
    <location>
        <begin position="178"/>
        <end position="332"/>
    </location>
</feature>
<protein>
    <submittedName>
        <fullName evidence="2">Nitrous oxide reductase family maturation protein NosD</fullName>
    </submittedName>
</protein>
<comment type="caution">
    <text evidence="2">The sequence shown here is derived from an EMBL/GenBank/DDBJ whole genome shotgun (WGS) entry which is preliminary data.</text>
</comment>
<dbReference type="InterPro" id="IPR007742">
    <property type="entry name" value="NosD_dom"/>
</dbReference>
<reference evidence="2 3" key="1">
    <citation type="submission" date="2018-04" db="EMBL/GenBank/DDBJ databases">
        <title>Chitinophaga fuyangensis sp. nov., isolated from soil in a chemical factory.</title>
        <authorList>
            <person name="Chen K."/>
        </authorList>
    </citation>
    <scope>NUCLEOTIDE SEQUENCE [LARGE SCALE GENOMIC DNA]</scope>
    <source>
        <strain evidence="2 3">LY-1</strain>
    </source>
</reference>
<dbReference type="InterPro" id="IPR022441">
    <property type="entry name" value="Para_beta_helix_rpt-2"/>
</dbReference>
<dbReference type="InterPro" id="IPR011050">
    <property type="entry name" value="Pectin_lyase_fold/virulence"/>
</dbReference>
<dbReference type="InterPro" id="IPR026464">
    <property type="entry name" value="NosD_copper_fam"/>
</dbReference>
<sequence length="396" mass="44289">MQMPASTAAVIKVHAGGVSSAVKNAQRGDTLLLLPGNYKEHDIIVSRKLYITGKDWPVIDGEDKYQLFIVTADSVVIEGLQIQHTGKSSVTDMAGVRIANAARVIIRNNKFLDNTYGIYLQNATACTVAGNMIRSTIGDGVNDGNGVHAWKSNHLLIKDNTISGHRDGIYFEFVTDTYIQGNRSFRNARYGLHFMFSNDDTYRQNTFMDNGAGVAVMYSHGVSMYDNEFFHNWGGASYGLLLKEITDSKIIHNQFTRNTIGIHMEGTTRVDVERNLFQDNGWALRVMASCSGGNFVKNNFSGNSFDVITNGTAMLNTFNNNYWDKYDGYDLDKDNIGDVPYYPVSAYAVITEKIPPAMILYRSFFTTMIEQVEKVMPGLIPDKLKDDHPEMKKLQL</sequence>
<dbReference type="InterPro" id="IPR006633">
    <property type="entry name" value="Carb-bd_sugar_hydrolysis-dom"/>
</dbReference>
<dbReference type="SMART" id="SM00722">
    <property type="entry name" value="CASH"/>
    <property type="match status" value="2"/>
</dbReference>
<name>A0A2T7BEJ6_9BACT</name>
<dbReference type="NCBIfam" id="TIGR03804">
    <property type="entry name" value="para_beta_helix"/>
    <property type="match status" value="1"/>
</dbReference>
<dbReference type="EMBL" id="QCYK01000003">
    <property type="protein sequence ID" value="PUZ23507.1"/>
    <property type="molecule type" value="Genomic_DNA"/>
</dbReference>
<dbReference type="NCBIfam" id="TIGR04247">
    <property type="entry name" value="NosD_copper_fam"/>
    <property type="match status" value="1"/>
</dbReference>
<dbReference type="SMART" id="SM00710">
    <property type="entry name" value="PbH1"/>
    <property type="match status" value="9"/>
</dbReference>
<gene>
    <name evidence="2" type="ORF">DCC81_23805</name>
</gene>
<dbReference type="OrthoDB" id="9767990at2"/>
<dbReference type="Proteomes" id="UP000244450">
    <property type="component" value="Unassembled WGS sequence"/>
</dbReference>
<proteinExistence type="predicted"/>
<dbReference type="SUPFAM" id="SSF51126">
    <property type="entry name" value="Pectin lyase-like"/>
    <property type="match status" value="1"/>
</dbReference>
<organism evidence="2 3">
    <name type="scientific">Chitinophaga parva</name>
    <dbReference type="NCBI Taxonomy" id="2169414"/>
    <lineage>
        <taxon>Bacteria</taxon>
        <taxon>Pseudomonadati</taxon>
        <taxon>Bacteroidota</taxon>
        <taxon>Chitinophagia</taxon>
        <taxon>Chitinophagales</taxon>
        <taxon>Chitinophagaceae</taxon>
        <taxon>Chitinophaga</taxon>
    </lineage>
</organism>
<dbReference type="Gene3D" id="2.160.20.10">
    <property type="entry name" value="Single-stranded right-handed beta-helix, Pectin lyase-like"/>
    <property type="match status" value="2"/>
</dbReference>
<dbReference type="InterPro" id="IPR012334">
    <property type="entry name" value="Pectin_lyas_fold"/>
</dbReference>